<evidence type="ECO:0000313" key="3">
    <source>
        <dbReference type="Proteomes" id="UP000223370"/>
    </source>
</evidence>
<organism evidence="2 3">
    <name type="scientific">Secundilactobacillus silagincola</name>
    <dbReference type="NCBI Taxonomy" id="1714681"/>
    <lineage>
        <taxon>Bacteria</taxon>
        <taxon>Bacillati</taxon>
        <taxon>Bacillota</taxon>
        <taxon>Bacilli</taxon>
        <taxon>Lactobacillales</taxon>
        <taxon>Lactobacillaceae</taxon>
        <taxon>Secundilactobacillus</taxon>
    </lineage>
</organism>
<dbReference type="RefSeq" id="WP_098826138.1">
    <property type="nucleotide sequence ID" value="NZ_BCMJ01000011.1"/>
</dbReference>
<evidence type="ECO:0000313" key="2">
    <source>
        <dbReference type="EMBL" id="GAX08966.1"/>
    </source>
</evidence>
<comment type="caution">
    <text evidence="2">The sequence shown here is derived from an EMBL/GenBank/DDBJ whole genome shotgun (WGS) entry which is preliminary data.</text>
</comment>
<accession>A0A1Z5J513</accession>
<evidence type="ECO:0000256" key="1">
    <source>
        <dbReference type="SAM" id="Phobius"/>
    </source>
</evidence>
<reference evidence="2 3" key="1">
    <citation type="submission" date="2015-11" db="EMBL/GenBank/DDBJ databases">
        <title>Draft genome sequences of new species of the genus Lactobacillus isolated from orchardgrass silage.</title>
        <authorList>
            <person name="Tohno M."/>
            <person name="Tanizawa Y."/>
            <person name="Arita M."/>
        </authorList>
    </citation>
    <scope>NUCLEOTIDE SEQUENCE [LARGE SCALE GENOMIC DNA]</scope>
    <source>
        <strain evidence="2 3">IWT5</strain>
    </source>
</reference>
<proteinExistence type="predicted"/>
<sequence length="270" mass="31182">MELLLQYRTRWLGALITLATFAMLLVFHQSANSVIGLYLLLAVPLQFCFSTRWLWGVVIPAMILALMTLVMMFQTETGFTDLYTVAYGLMPLLILITVLVNVGMNVWHRVKLRQYAKQVNESGMTESLFISDQELTKSGLDSSERTFFKREVRNAYHQLEYLRQIRREVVKYIPSYDNDLRLIEQTFQELLSAPRQLLNISDFMYNDLPDYVALAQGLVRINNNIVTGEDTQEVIEKAQAKLSKLSAKLQQDYVIVTTHEVDELNNRAEE</sequence>
<dbReference type="Pfam" id="PF10112">
    <property type="entry name" value="Halogen_Hydrol"/>
    <property type="match status" value="1"/>
</dbReference>
<dbReference type="AlphaFoldDB" id="A0A1Z5J513"/>
<feature type="transmembrane region" description="Helical" evidence="1">
    <location>
        <begin position="85"/>
        <end position="107"/>
    </location>
</feature>
<keyword evidence="3" id="KW-1185">Reference proteome</keyword>
<keyword evidence="1" id="KW-0812">Transmembrane</keyword>
<keyword evidence="2" id="KW-0378">Hydrolase</keyword>
<dbReference type="GO" id="GO:0016787">
    <property type="term" value="F:hydrolase activity"/>
    <property type="evidence" value="ECO:0007669"/>
    <property type="project" value="UniProtKB-KW"/>
</dbReference>
<keyword evidence="1" id="KW-0472">Membrane</keyword>
<name>A0A1Z5J513_9LACO</name>
<dbReference type="Proteomes" id="UP000223370">
    <property type="component" value="Unassembled WGS sequence"/>
</dbReference>
<dbReference type="EMBL" id="BCMJ01000011">
    <property type="protein sequence ID" value="GAX08966.1"/>
    <property type="molecule type" value="Genomic_DNA"/>
</dbReference>
<dbReference type="InterPro" id="IPR018770">
    <property type="entry name" value="ChloroindolylP_hydrolase"/>
</dbReference>
<protein>
    <submittedName>
        <fullName evidence="2">5-bromo-4-chloroindolyl phosphate hydrolase</fullName>
    </submittedName>
</protein>
<feature type="transmembrane region" description="Helical" evidence="1">
    <location>
        <begin position="53"/>
        <end position="73"/>
    </location>
</feature>
<keyword evidence="1" id="KW-1133">Transmembrane helix</keyword>
<gene>
    <name evidence="2" type="primary">xpaC</name>
    <name evidence="2" type="ORF">IWT5_02135</name>
</gene>
<dbReference type="OrthoDB" id="2330076at2"/>
<feature type="transmembrane region" description="Helical" evidence="1">
    <location>
        <begin position="12"/>
        <end position="41"/>
    </location>
</feature>